<feature type="compositionally biased region" description="Basic and acidic residues" evidence="1">
    <location>
        <begin position="150"/>
        <end position="164"/>
    </location>
</feature>
<feature type="compositionally biased region" description="Basic residues" evidence="1">
    <location>
        <begin position="170"/>
        <end position="186"/>
    </location>
</feature>
<accession>A0A1I7RV14</accession>
<sequence length="186" mass="21133">MSLKNFPNLQVMAEDWGAVTSDELFEKAGQIKPLKDLVNEAAFGQGSSLKEDEFGFVDSGPMNWWSQPNPENKLLPHNYTPPLPTKRAPKILKNPKNGQNKKENQLAIQKRVTFDIERFVNSDGLSLDEKRLVQLGATPRKPKAINYRTLKLERSQKKEEEKLAGPKLVTKLKKKQQKGRKQAKKA</sequence>
<dbReference type="eggNOG" id="ENOG502T2C0">
    <property type="taxonomic scope" value="Eukaryota"/>
</dbReference>
<feature type="region of interest" description="Disordered" evidence="1">
    <location>
        <begin position="65"/>
        <end position="106"/>
    </location>
</feature>
<evidence type="ECO:0000313" key="3">
    <source>
        <dbReference type="WBParaSite" id="BXY_0457500.1"/>
    </source>
</evidence>
<dbReference type="AlphaFoldDB" id="A0A1I7RV14"/>
<reference evidence="3" key="1">
    <citation type="submission" date="2016-11" db="UniProtKB">
        <authorList>
            <consortium name="WormBaseParasite"/>
        </authorList>
    </citation>
    <scope>IDENTIFICATION</scope>
</reference>
<dbReference type="WBParaSite" id="BXY_0457500.1">
    <property type="protein sequence ID" value="BXY_0457500.1"/>
    <property type="gene ID" value="BXY_0457500"/>
</dbReference>
<evidence type="ECO:0000313" key="2">
    <source>
        <dbReference type="Proteomes" id="UP000095284"/>
    </source>
</evidence>
<dbReference type="Proteomes" id="UP000095284">
    <property type="component" value="Unplaced"/>
</dbReference>
<organism evidence="2 3">
    <name type="scientific">Bursaphelenchus xylophilus</name>
    <name type="common">Pinewood nematode worm</name>
    <name type="synonym">Aphelenchoides xylophilus</name>
    <dbReference type="NCBI Taxonomy" id="6326"/>
    <lineage>
        <taxon>Eukaryota</taxon>
        <taxon>Metazoa</taxon>
        <taxon>Ecdysozoa</taxon>
        <taxon>Nematoda</taxon>
        <taxon>Chromadorea</taxon>
        <taxon>Rhabditida</taxon>
        <taxon>Tylenchina</taxon>
        <taxon>Tylenchomorpha</taxon>
        <taxon>Aphelenchoidea</taxon>
        <taxon>Aphelenchoididae</taxon>
        <taxon>Bursaphelenchus</taxon>
    </lineage>
</organism>
<feature type="region of interest" description="Disordered" evidence="1">
    <location>
        <begin position="137"/>
        <end position="186"/>
    </location>
</feature>
<proteinExistence type="predicted"/>
<name>A0A1I7RV14_BURXY</name>
<protein>
    <submittedName>
        <fullName evidence="3">Ribosome biogenesis regulatory protein</fullName>
    </submittedName>
</protein>
<evidence type="ECO:0000256" key="1">
    <source>
        <dbReference type="SAM" id="MobiDB-lite"/>
    </source>
</evidence>